<evidence type="ECO:0000256" key="2">
    <source>
        <dbReference type="ARBA" id="ARBA00006727"/>
    </source>
</evidence>
<feature type="transmembrane region" description="Helical" evidence="3">
    <location>
        <begin position="430"/>
        <end position="453"/>
    </location>
</feature>
<comment type="similarity">
    <text evidence="2">Belongs to the major facilitator superfamily. Monocarboxylate porter (TC 2.A.1.13) family.</text>
</comment>
<dbReference type="KEGG" id="mrr:Moror_16876"/>
<dbReference type="SUPFAM" id="SSF103473">
    <property type="entry name" value="MFS general substrate transporter"/>
    <property type="match status" value="1"/>
</dbReference>
<feature type="transmembrane region" description="Helical" evidence="3">
    <location>
        <begin position="520"/>
        <end position="542"/>
    </location>
</feature>
<dbReference type="OrthoDB" id="6509908at2759"/>
<dbReference type="HOGENOM" id="CLU_001265_1_0_1"/>
<feature type="transmembrane region" description="Helical" evidence="3">
    <location>
        <begin position="495"/>
        <end position="514"/>
    </location>
</feature>
<evidence type="ECO:0000313" key="4">
    <source>
        <dbReference type="EMBL" id="ESK89735.1"/>
    </source>
</evidence>
<keyword evidence="3" id="KW-0812">Transmembrane</keyword>
<dbReference type="GO" id="GO:0016020">
    <property type="term" value="C:membrane"/>
    <property type="evidence" value="ECO:0007669"/>
    <property type="project" value="UniProtKB-SubCell"/>
</dbReference>
<evidence type="ECO:0000256" key="3">
    <source>
        <dbReference type="SAM" id="Phobius"/>
    </source>
</evidence>
<dbReference type="InterPro" id="IPR050327">
    <property type="entry name" value="Proton-linked_MCT"/>
</dbReference>
<dbReference type="InterPro" id="IPR011701">
    <property type="entry name" value="MFS"/>
</dbReference>
<dbReference type="Gene3D" id="1.20.1250.20">
    <property type="entry name" value="MFS general substrate transporter like domains"/>
    <property type="match status" value="2"/>
</dbReference>
<feature type="transmembrane region" description="Helical" evidence="3">
    <location>
        <begin position="465"/>
        <end position="483"/>
    </location>
</feature>
<dbReference type="GO" id="GO:0022857">
    <property type="term" value="F:transmembrane transporter activity"/>
    <property type="evidence" value="ECO:0007669"/>
    <property type="project" value="InterPro"/>
</dbReference>
<dbReference type="PANTHER" id="PTHR11360:SF234">
    <property type="entry name" value="MFS-TYPE TRANSPORTER DBAD-RELATED"/>
    <property type="match status" value="1"/>
</dbReference>
<reference evidence="4 5" key="1">
    <citation type="journal article" date="2014" name="BMC Genomics">
        <title>Genome and secretome analysis of the hemibiotrophic fungal pathogen, Moniliophthora roreri, which causes frosty pod rot disease of cacao: mechanisms of the biotrophic and necrotrophic phases.</title>
        <authorList>
            <person name="Meinhardt L.W."/>
            <person name="Costa G.G.L."/>
            <person name="Thomazella D.P.T."/>
            <person name="Teixeira P.J.P.L."/>
            <person name="Carazzolle M.F."/>
            <person name="Schuster S.C."/>
            <person name="Carlson J.E."/>
            <person name="Guiltinan M.J."/>
            <person name="Mieczkowski P."/>
            <person name="Farmer A."/>
            <person name="Ramaraj T."/>
            <person name="Crozier J."/>
            <person name="Davis R.E."/>
            <person name="Shao J."/>
            <person name="Melnick R.L."/>
            <person name="Pereira G.A.G."/>
            <person name="Bailey B.A."/>
        </authorList>
    </citation>
    <scope>NUCLEOTIDE SEQUENCE [LARGE SCALE GENOMIC DNA]</scope>
    <source>
        <strain evidence="4 5">MCA 2997</strain>
    </source>
</reference>
<feature type="transmembrane region" description="Helical" evidence="3">
    <location>
        <begin position="357"/>
        <end position="376"/>
    </location>
</feature>
<gene>
    <name evidence="4" type="ORF">Moror_16876</name>
</gene>
<keyword evidence="3" id="KW-0472">Membrane</keyword>
<dbReference type="AlphaFoldDB" id="V2XB85"/>
<feature type="transmembrane region" description="Helical" evidence="3">
    <location>
        <begin position="299"/>
        <end position="318"/>
    </location>
</feature>
<dbReference type="Proteomes" id="UP000017559">
    <property type="component" value="Unassembled WGS sequence"/>
</dbReference>
<dbReference type="Pfam" id="PF07690">
    <property type="entry name" value="MFS_1"/>
    <property type="match status" value="1"/>
</dbReference>
<comment type="subcellular location">
    <subcellularLocation>
        <location evidence="1">Membrane</location>
        <topology evidence="1">Multi-pass membrane protein</topology>
    </subcellularLocation>
</comment>
<dbReference type="PANTHER" id="PTHR11360">
    <property type="entry name" value="MONOCARBOXYLATE TRANSPORTER"/>
    <property type="match status" value="1"/>
</dbReference>
<dbReference type="EMBL" id="AWSO01000525">
    <property type="protein sequence ID" value="ESK89735.1"/>
    <property type="molecule type" value="Genomic_DNA"/>
</dbReference>
<dbReference type="CDD" id="cd17352">
    <property type="entry name" value="MFS_MCT_SLC16"/>
    <property type="match status" value="1"/>
</dbReference>
<accession>V2XB85</accession>
<evidence type="ECO:0000313" key="5">
    <source>
        <dbReference type="Proteomes" id="UP000017559"/>
    </source>
</evidence>
<feature type="transmembrane region" description="Helical" evidence="3">
    <location>
        <begin position="324"/>
        <end position="348"/>
    </location>
</feature>
<feature type="transmembrane region" description="Helical" evidence="3">
    <location>
        <begin position="554"/>
        <end position="573"/>
    </location>
</feature>
<keyword evidence="5" id="KW-1185">Reference proteome</keyword>
<keyword evidence="3" id="KW-1133">Transmembrane helix</keyword>
<proteinExistence type="inferred from homology"/>
<name>V2XB85_MONRO</name>
<feature type="transmembrane region" description="Helical" evidence="3">
    <location>
        <begin position="388"/>
        <end position="409"/>
    </location>
</feature>
<feature type="transmembrane region" description="Helical" evidence="3">
    <location>
        <begin position="230"/>
        <end position="250"/>
    </location>
</feature>
<comment type="caution">
    <text evidence="4">The sequence shown here is derived from an EMBL/GenBank/DDBJ whole genome shotgun (WGS) entry which is preliminary data.</text>
</comment>
<feature type="transmembrane region" description="Helical" evidence="3">
    <location>
        <begin position="585"/>
        <end position="605"/>
    </location>
</feature>
<evidence type="ECO:0000256" key="1">
    <source>
        <dbReference type="ARBA" id="ARBA00004141"/>
    </source>
</evidence>
<protein>
    <submittedName>
        <fullName evidence="4">Mfs monocarboxylate</fullName>
    </submittedName>
</protein>
<organism evidence="4 5">
    <name type="scientific">Moniliophthora roreri (strain MCA 2997)</name>
    <name type="common">Cocoa frosty pod rot fungus</name>
    <name type="synonym">Crinipellis roreri</name>
    <dbReference type="NCBI Taxonomy" id="1381753"/>
    <lineage>
        <taxon>Eukaryota</taxon>
        <taxon>Fungi</taxon>
        <taxon>Dikarya</taxon>
        <taxon>Basidiomycota</taxon>
        <taxon>Agaricomycotina</taxon>
        <taxon>Agaricomycetes</taxon>
        <taxon>Agaricomycetidae</taxon>
        <taxon>Agaricales</taxon>
        <taxon>Marasmiineae</taxon>
        <taxon>Marasmiaceae</taxon>
        <taxon>Moniliophthora</taxon>
    </lineage>
</organism>
<sequence>MIHTLGETVKDSEDIAFKDLKRCSTRLRDEEADIHDQRIRYQAEKDIELLDALGKEQLKDILKEYLIHEQSSLNIMNEVIDLSAKATPKQGAVDLETEDGLILELFNNYLEKLENLITQSDKLHDTISQLADLCKLTAISSAPCPTRDTDAEGSTRDKLDAVHGVLGSILPVLNARKENLHPNLTIPSECQWNKQSKLEKQDDLATRGSTTSYEKVVMVDGFPDGGTKAWLCLFGSFLLSTVCYGVLNSFGVFQEYYRLNNLRHRSIQDISWIGSLQLCLNLLAGCVSGPLFDAGYFKHLIATGGVLYVFSLMMTSISKEFYQFILAQGIGVGLAAGFLFTPGVSVLAHHFQRRRNLVFGIFASGASVSGAVLPIAVQRLLRQVGFGWTIRILAFIVLACVTTAFFCCSPRLPPRKGGRVLDFRVFKSPAYSFLVFGAGCVALGLYVPLTFGITYAIQHGVDQQLAFYSLAILNACSIIGRTIPNLIAQRVGPLNVLIIACSLSAIMLFVFTTTQSTAGILTYNAFFGVVSGTYVSGLPPACSSLTLDSRETGLRLGMMFFLTSFFWLASSPIQGTLIRMHGTFWPAAVYGGACVALGVGSMLAARHLASQAKGTHRV</sequence>
<dbReference type="InterPro" id="IPR036259">
    <property type="entry name" value="MFS_trans_sf"/>
</dbReference>